<dbReference type="Gene3D" id="3.40.718.10">
    <property type="entry name" value="Isopropylmalate Dehydrogenase"/>
    <property type="match status" value="1"/>
</dbReference>
<dbReference type="PANTHER" id="PTHR30004:SF6">
    <property type="entry name" value="D-THREONATE 4-PHOSPHATE DEHYDROGENASE"/>
    <property type="match status" value="1"/>
</dbReference>
<evidence type="ECO:0000256" key="4">
    <source>
        <dbReference type="SAM" id="MobiDB-lite"/>
    </source>
</evidence>
<dbReference type="NCBIfam" id="TIGR00557">
    <property type="entry name" value="pdxA"/>
    <property type="match status" value="1"/>
</dbReference>
<dbReference type="InterPro" id="IPR005255">
    <property type="entry name" value="PdxA_fam"/>
</dbReference>
<dbReference type="GO" id="GO:0051287">
    <property type="term" value="F:NAD binding"/>
    <property type="evidence" value="ECO:0007669"/>
    <property type="project" value="InterPro"/>
</dbReference>
<keyword evidence="6" id="KW-1185">Reference proteome</keyword>
<dbReference type="GO" id="GO:0016491">
    <property type="term" value="F:oxidoreductase activity"/>
    <property type="evidence" value="ECO:0007669"/>
    <property type="project" value="UniProtKB-KW"/>
</dbReference>
<evidence type="ECO:0000256" key="2">
    <source>
        <dbReference type="ARBA" id="ARBA00023002"/>
    </source>
</evidence>
<dbReference type="Proteomes" id="UP000245390">
    <property type="component" value="Unassembled WGS sequence"/>
</dbReference>
<accession>A0A316GC84</accession>
<dbReference type="SUPFAM" id="SSF53659">
    <property type="entry name" value="Isocitrate/Isopropylmalate dehydrogenase-like"/>
    <property type="match status" value="1"/>
</dbReference>
<evidence type="ECO:0000313" key="6">
    <source>
        <dbReference type="Proteomes" id="UP000245390"/>
    </source>
</evidence>
<sequence length="347" mass="36687">MGDPAGIGPEISLRAALTFKERLIAGELKLLLVGSSAAVSRSEELNYGALRGAIHLPGVRIIGVEEEPHSHAFGQLSAAAGEVAYRAAEACVGLVRSGAADGIVTAPLNKEALFLAGRRFAGYTDMLAYLTGSQQAVMMLAHGPVRISHVTTHVALSEVPKLVTPERLERVVRLTADALRAFGIKHPRIAVAALNPHAGEGGNFGIEDDLVIRPTIDALCTAGLDVDGPVPGDTVFVKHVGGQYDAVVAMYHDQGHIPFKLLGFKIDPASGKWDLHGTNISLGLPLVRTSVDHGTAFDIAGSGTANADSMVEAIEVALKLIRGRERVEDQSEAEKAKRESKLKGERQ</sequence>
<keyword evidence="2" id="KW-0560">Oxidoreductase</keyword>
<dbReference type="EMBL" id="QGGV01000002">
    <property type="protein sequence ID" value="PWK57606.1"/>
    <property type="molecule type" value="Genomic_DNA"/>
</dbReference>
<organism evidence="5 6">
    <name type="scientific">Silicimonas algicola</name>
    <dbReference type="NCBI Taxonomy" id="1826607"/>
    <lineage>
        <taxon>Bacteria</taxon>
        <taxon>Pseudomonadati</taxon>
        <taxon>Pseudomonadota</taxon>
        <taxon>Alphaproteobacteria</taxon>
        <taxon>Rhodobacterales</taxon>
        <taxon>Paracoccaceae</taxon>
    </lineage>
</organism>
<name>A0A316GC84_9RHOB</name>
<dbReference type="GO" id="GO:0046872">
    <property type="term" value="F:metal ion binding"/>
    <property type="evidence" value="ECO:0007669"/>
    <property type="project" value="UniProtKB-KW"/>
</dbReference>
<dbReference type="PANTHER" id="PTHR30004">
    <property type="entry name" value="4-HYDROXYTHREONINE-4-PHOSPHATE DEHYDROGENASE"/>
    <property type="match status" value="1"/>
</dbReference>
<protein>
    <submittedName>
        <fullName evidence="5">4-hydroxythreonine-4-phosphate dehydrogenase</fullName>
    </submittedName>
</protein>
<keyword evidence="3" id="KW-0520">NAD</keyword>
<proteinExistence type="predicted"/>
<evidence type="ECO:0000313" key="5">
    <source>
        <dbReference type="EMBL" id="PWK57606.1"/>
    </source>
</evidence>
<reference evidence="5 6" key="1">
    <citation type="submission" date="2018-05" db="EMBL/GenBank/DDBJ databases">
        <title>Genomic Encyclopedia of Type Strains, Phase IV (KMG-IV): sequencing the most valuable type-strain genomes for metagenomic binning, comparative biology and taxonomic classification.</title>
        <authorList>
            <person name="Goeker M."/>
        </authorList>
    </citation>
    <scope>NUCLEOTIDE SEQUENCE [LARGE SCALE GENOMIC DNA]</scope>
    <source>
        <strain evidence="5 6">DSM 103371</strain>
    </source>
</reference>
<dbReference type="Pfam" id="PF04166">
    <property type="entry name" value="PdxA"/>
    <property type="match status" value="1"/>
</dbReference>
<comment type="caution">
    <text evidence="5">The sequence shown here is derived from an EMBL/GenBank/DDBJ whole genome shotgun (WGS) entry which is preliminary data.</text>
</comment>
<evidence type="ECO:0000256" key="1">
    <source>
        <dbReference type="ARBA" id="ARBA00022723"/>
    </source>
</evidence>
<feature type="region of interest" description="Disordered" evidence="4">
    <location>
        <begin position="324"/>
        <end position="347"/>
    </location>
</feature>
<evidence type="ECO:0000256" key="3">
    <source>
        <dbReference type="ARBA" id="ARBA00023027"/>
    </source>
</evidence>
<keyword evidence="1" id="KW-0479">Metal-binding</keyword>
<dbReference type="AlphaFoldDB" id="A0A316GC84"/>
<gene>
    <name evidence="5" type="ORF">C8D95_102251</name>
</gene>